<feature type="domain" description="AMP-dependent synthetase/ligase" evidence="1">
    <location>
        <begin position="22"/>
        <end position="369"/>
    </location>
</feature>
<dbReference type="SUPFAM" id="SSF56801">
    <property type="entry name" value="Acetyl-CoA synthetase-like"/>
    <property type="match status" value="1"/>
</dbReference>
<dbReference type="OrthoDB" id="812569at2"/>
<dbReference type="PANTHER" id="PTHR43767">
    <property type="entry name" value="LONG-CHAIN-FATTY-ACID--COA LIGASE"/>
    <property type="match status" value="1"/>
</dbReference>
<protein>
    <submittedName>
        <fullName evidence="2">Peptide synthase</fullName>
    </submittedName>
</protein>
<dbReference type="InterPro" id="IPR000873">
    <property type="entry name" value="AMP-dep_synth/lig_dom"/>
</dbReference>
<dbReference type="PANTHER" id="PTHR43767:SF1">
    <property type="entry name" value="NONRIBOSOMAL PEPTIDE SYNTHASE PES1 (EUROFUNG)-RELATED"/>
    <property type="match status" value="1"/>
</dbReference>
<dbReference type="Gene3D" id="3.40.50.12780">
    <property type="entry name" value="N-terminal domain of ligase-like"/>
    <property type="match status" value="1"/>
</dbReference>
<name>A0A5Q0H0I7_SACSY</name>
<dbReference type="InterPro" id="IPR042099">
    <property type="entry name" value="ANL_N_sf"/>
</dbReference>
<dbReference type="KEGG" id="ssyi:EKG83_21815"/>
<evidence type="ECO:0000313" key="3">
    <source>
        <dbReference type="Proteomes" id="UP000325787"/>
    </source>
</evidence>
<dbReference type="InterPro" id="IPR050237">
    <property type="entry name" value="ATP-dep_AMP-bd_enzyme"/>
</dbReference>
<keyword evidence="3" id="KW-1185">Reference proteome</keyword>
<evidence type="ECO:0000259" key="1">
    <source>
        <dbReference type="Pfam" id="PF00501"/>
    </source>
</evidence>
<dbReference type="EMBL" id="CP034550">
    <property type="protein sequence ID" value="QFZ19718.1"/>
    <property type="molecule type" value="Genomic_DNA"/>
</dbReference>
<gene>
    <name evidence="2" type="ORF">EKG83_21815</name>
</gene>
<accession>A0A5Q0H0I7</accession>
<sequence length="518" mass="55404">MGSVLASPPSREPLDTDLVTRFADQVARRPDAVAVHHPTRRGRHAGVTFHELGRLADDCVHALASAGVRPGTRVCVLVPPGPESIALALALARLQAVVVDVPGAAPEVVIGTPRAHAARVLRRRGRPGVRITVGRRWFWGGHTLDRLVATAGRVRLPEPSPDAVAAVAFTSGSRPVELRARHLAARARLVDDLLDLGPGEAWLSTSPALALVGPLSGLRLVVPDEAPGLPAATIRRFGVAGVFASPAELDALSRRGVVLDSLRVVLAGGAPLDPRVAERLRRCLPRDARLYSVYGTTESSLISAIESRDLLGAVRRAAERGQGTCLGRPFDGNTVRVIRVADGPVETWSDDLVVPVGAVGEITVAGPGTGERHPGRDRETALDWVRDGDRVVHRTGDLGRFDEQGRLWFHGRKSQRVRAPGGELGTEEVEPVVNTVRGVRRSALVGVGEPGGQVPVVCVEPERGADPERVEKRVLALLSAYPHTAGIRHVLFHRGFPAGTRYRELLAEWAGQELSDRP</sequence>
<dbReference type="Pfam" id="PF00501">
    <property type="entry name" value="AMP-binding"/>
    <property type="match status" value="1"/>
</dbReference>
<proteinExistence type="predicted"/>
<dbReference type="Proteomes" id="UP000325787">
    <property type="component" value="Chromosome"/>
</dbReference>
<reference evidence="3" key="1">
    <citation type="journal article" date="2021" name="Curr. Microbiol.">
        <title>Complete genome of nocamycin-producing strain Saccharothrix syringae NRRL B-16468 reveals the biosynthetic potential for secondary metabolites.</title>
        <authorList>
            <person name="Mo X."/>
            <person name="Yang S."/>
        </authorList>
    </citation>
    <scope>NUCLEOTIDE SEQUENCE [LARGE SCALE GENOMIC DNA]</scope>
    <source>
        <strain evidence="3">ATCC 51364 / DSM 43886 / JCM 6844 / KCTC 9398 / NBRC 14523 / NRRL B-16468 / INA 2240</strain>
    </source>
</reference>
<organism evidence="2 3">
    <name type="scientific">Saccharothrix syringae</name>
    <name type="common">Nocardiopsis syringae</name>
    <dbReference type="NCBI Taxonomy" id="103733"/>
    <lineage>
        <taxon>Bacteria</taxon>
        <taxon>Bacillati</taxon>
        <taxon>Actinomycetota</taxon>
        <taxon>Actinomycetes</taxon>
        <taxon>Pseudonocardiales</taxon>
        <taxon>Pseudonocardiaceae</taxon>
        <taxon>Saccharothrix</taxon>
    </lineage>
</organism>
<evidence type="ECO:0000313" key="2">
    <source>
        <dbReference type="EMBL" id="QFZ19718.1"/>
    </source>
</evidence>
<dbReference type="AlphaFoldDB" id="A0A5Q0H0I7"/>